<dbReference type="HAMAP" id="MF_00912">
    <property type="entry name" value="DivIB"/>
    <property type="match status" value="1"/>
</dbReference>
<dbReference type="Gene3D" id="3.10.20.310">
    <property type="entry name" value="membrane protein fhac"/>
    <property type="match status" value="1"/>
</dbReference>
<evidence type="ECO:0000256" key="3">
    <source>
        <dbReference type="ARBA" id="ARBA00022618"/>
    </source>
</evidence>
<evidence type="ECO:0000256" key="5">
    <source>
        <dbReference type="ARBA" id="ARBA00022989"/>
    </source>
</evidence>
<keyword evidence="7 8" id="KW-0131">Cell cycle</keyword>
<comment type="subcellular location">
    <subcellularLocation>
        <location evidence="8">Cell membrane</location>
        <topology evidence="8">Single-pass type II membrane protein</topology>
    </subcellularLocation>
    <subcellularLocation>
        <location evidence="1">Membrane</location>
    </subcellularLocation>
    <text evidence="8">Localizes to the division septum.</text>
</comment>
<organism evidence="10 11">
    <name type="scientific">Salipaludibacillus agaradhaerens</name>
    <name type="common">Bacillus agaradhaerens</name>
    <dbReference type="NCBI Taxonomy" id="76935"/>
    <lineage>
        <taxon>Bacteria</taxon>
        <taxon>Bacillati</taxon>
        <taxon>Bacillota</taxon>
        <taxon>Bacilli</taxon>
        <taxon>Bacillales</taxon>
        <taxon>Bacillaceae</taxon>
    </lineage>
</organism>
<name>A0A9Q4B087_SALAG</name>
<keyword evidence="2 8" id="KW-1003">Cell membrane</keyword>
<dbReference type="PROSITE" id="PS51779">
    <property type="entry name" value="POTRA"/>
    <property type="match status" value="1"/>
</dbReference>
<dbReference type="InterPro" id="IPR026580">
    <property type="entry name" value="DivIB"/>
</dbReference>
<dbReference type="EMBL" id="JABXYM010000001">
    <property type="protein sequence ID" value="MCR6095948.1"/>
    <property type="molecule type" value="Genomic_DNA"/>
</dbReference>
<accession>A0A9Q4B087</accession>
<evidence type="ECO:0000256" key="1">
    <source>
        <dbReference type="ARBA" id="ARBA00004370"/>
    </source>
</evidence>
<feature type="domain" description="POTRA" evidence="9">
    <location>
        <begin position="50"/>
        <end position="118"/>
    </location>
</feature>
<comment type="similarity">
    <text evidence="8">Belongs to the FtsQ/DivIB family. DivIB subfamily.</text>
</comment>
<evidence type="ECO:0000313" key="10">
    <source>
        <dbReference type="EMBL" id="MCR6095948.1"/>
    </source>
</evidence>
<sequence length="262" mass="30340">MKEKKVVKIEERIPKLKERRKQRSNRRLIMYVSVFFTLMLFIIYFQSPFSHVQNVEVNGHYFASSEWIIAESRLEENVSMWNLGVSGIVERLTAHEAIKSVEVSREWLTTVHLNIEEYERIAYISNGEGYDPVLTTGDVYTNGSESNQSFVPYDAPVLRGFEDDDIRGEMVNELAETPAALLQRMSDIILDPTENDPYRLTILMNDGFTVSSTVRHFAQRIAPYPSVVEQLDPNVEGIVHMRMNPYFERFDVDEEDEGSDEE</sequence>
<evidence type="ECO:0000256" key="4">
    <source>
        <dbReference type="ARBA" id="ARBA00022692"/>
    </source>
</evidence>
<keyword evidence="5 8" id="KW-1133">Transmembrane helix</keyword>
<reference evidence="10" key="1">
    <citation type="submission" date="2020-06" db="EMBL/GenBank/DDBJ databases">
        <title>Insight into the genomes of haloalkaliphilic bacilli from Kenyan soda lakes.</title>
        <authorList>
            <person name="Mwirichia R."/>
            <person name="Villamizar G.C."/>
            <person name="Poehlein A."/>
            <person name="Mugweru J."/>
            <person name="Kipnyargis A."/>
            <person name="Kiplimo D."/>
            <person name="Orwa P."/>
            <person name="Daniel R."/>
        </authorList>
    </citation>
    <scope>NUCLEOTIDE SEQUENCE</scope>
    <source>
        <strain evidence="10">B1096_S55</strain>
    </source>
</reference>
<dbReference type="PANTHER" id="PTHR37820">
    <property type="entry name" value="CELL DIVISION PROTEIN DIVIB"/>
    <property type="match status" value="1"/>
</dbReference>
<evidence type="ECO:0000256" key="8">
    <source>
        <dbReference type="HAMAP-Rule" id="MF_00912"/>
    </source>
</evidence>
<dbReference type="GO" id="GO:0043093">
    <property type="term" value="P:FtsZ-dependent cytokinesis"/>
    <property type="evidence" value="ECO:0007669"/>
    <property type="project" value="UniProtKB-UniRule"/>
</dbReference>
<dbReference type="PANTHER" id="PTHR37820:SF1">
    <property type="entry name" value="CELL DIVISION PROTEIN FTSQ"/>
    <property type="match status" value="1"/>
</dbReference>
<dbReference type="AlphaFoldDB" id="A0A9Q4B087"/>
<dbReference type="RefSeq" id="WP_257820691.1">
    <property type="nucleotide sequence ID" value="NZ_JABXYM010000001.1"/>
</dbReference>
<dbReference type="InterPro" id="IPR050487">
    <property type="entry name" value="FtsQ_DivIB"/>
</dbReference>
<dbReference type="GO" id="GO:0032153">
    <property type="term" value="C:cell division site"/>
    <property type="evidence" value="ECO:0007669"/>
    <property type="project" value="UniProtKB-UniRule"/>
</dbReference>
<dbReference type="InterPro" id="IPR013685">
    <property type="entry name" value="POTRA_FtsQ_type"/>
</dbReference>
<keyword evidence="3 8" id="KW-0132">Cell division</keyword>
<comment type="caution">
    <text evidence="10">The sequence shown here is derived from an EMBL/GenBank/DDBJ whole genome shotgun (WGS) entry which is preliminary data.</text>
</comment>
<dbReference type="InterPro" id="IPR005548">
    <property type="entry name" value="Cell_div_FtsQ/DivIB_C"/>
</dbReference>
<evidence type="ECO:0000256" key="7">
    <source>
        <dbReference type="ARBA" id="ARBA00023306"/>
    </source>
</evidence>
<evidence type="ECO:0000256" key="2">
    <source>
        <dbReference type="ARBA" id="ARBA00022475"/>
    </source>
</evidence>
<evidence type="ECO:0000259" key="9">
    <source>
        <dbReference type="PROSITE" id="PS51779"/>
    </source>
</evidence>
<dbReference type="GO" id="GO:0005886">
    <property type="term" value="C:plasma membrane"/>
    <property type="evidence" value="ECO:0007669"/>
    <property type="project" value="UniProtKB-SubCell"/>
</dbReference>
<dbReference type="Proteomes" id="UP001057753">
    <property type="component" value="Unassembled WGS sequence"/>
</dbReference>
<dbReference type="InterPro" id="IPR034746">
    <property type="entry name" value="POTRA"/>
</dbReference>
<dbReference type="Pfam" id="PF03799">
    <property type="entry name" value="FtsQ_DivIB_C"/>
    <property type="match status" value="1"/>
</dbReference>
<proteinExistence type="inferred from homology"/>
<protein>
    <recommendedName>
        <fullName evidence="8">Cell division protein DivIB</fullName>
    </recommendedName>
</protein>
<evidence type="ECO:0000313" key="11">
    <source>
        <dbReference type="Proteomes" id="UP001057753"/>
    </source>
</evidence>
<feature type="transmembrane region" description="Helical" evidence="8">
    <location>
        <begin position="28"/>
        <end position="45"/>
    </location>
</feature>
<keyword evidence="11" id="KW-1185">Reference proteome</keyword>
<keyword evidence="6 8" id="KW-0472">Membrane</keyword>
<evidence type="ECO:0000256" key="6">
    <source>
        <dbReference type="ARBA" id="ARBA00023136"/>
    </source>
</evidence>
<comment type="function">
    <text evidence="8">Cell division protein that may be involved in stabilizing or promoting the assembly of the division complex.</text>
</comment>
<dbReference type="Pfam" id="PF08478">
    <property type="entry name" value="POTRA_1"/>
    <property type="match status" value="1"/>
</dbReference>
<keyword evidence="4 8" id="KW-0812">Transmembrane</keyword>
<dbReference type="Gene3D" id="3.40.50.10960">
    <property type="match status" value="1"/>
</dbReference>
<gene>
    <name evidence="8" type="primary">divIB</name>
    <name evidence="10" type="ORF">HXA33_05265</name>
</gene>